<evidence type="ECO:0000256" key="1">
    <source>
        <dbReference type="SAM" id="Phobius"/>
    </source>
</evidence>
<accession>A0A0E9WFS8</accession>
<feature type="transmembrane region" description="Helical" evidence="1">
    <location>
        <begin position="12"/>
        <end position="31"/>
    </location>
</feature>
<protein>
    <submittedName>
        <fullName evidence="2">Uncharacterized protein</fullName>
    </submittedName>
</protein>
<sequence length="62" mass="7287">MFVTGITGVTNSVIFWHFHNFFYSFSAFWIFRQFWMVTMNLNAAYRVICIGRSILNAGRNNA</sequence>
<proteinExistence type="predicted"/>
<keyword evidence="1" id="KW-0472">Membrane</keyword>
<reference evidence="2" key="1">
    <citation type="submission" date="2014-11" db="EMBL/GenBank/DDBJ databases">
        <authorList>
            <person name="Amaro Gonzalez C."/>
        </authorList>
    </citation>
    <scope>NUCLEOTIDE SEQUENCE</scope>
</reference>
<dbReference type="EMBL" id="GBXM01020152">
    <property type="protein sequence ID" value="JAH88425.1"/>
    <property type="molecule type" value="Transcribed_RNA"/>
</dbReference>
<keyword evidence="1" id="KW-1133">Transmembrane helix</keyword>
<name>A0A0E9WFS8_ANGAN</name>
<organism evidence="2">
    <name type="scientific">Anguilla anguilla</name>
    <name type="common">European freshwater eel</name>
    <name type="synonym">Muraena anguilla</name>
    <dbReference type="NCBI Taxonomy" id="7936"/>
    <lineage>
        <taxon>Eukaryota</taxon>
        <taxon>Metazoa</taxon>
        <taxon>Chordata</taxon>
        <taxon>Craniata</taxon>
        <taxon>Vertebrata</taxon>
        <taxon>Euteleostomi</taxon>
        <taxon>Actinopterygii</taxon>
        <taxon>Neopterygii</taxon>
        <taxon>Teleostei</taxon>
        <taxon>Anguilliformes</taxon>
        <taxon>Anguillidae</taxon>
        <taxon>Anguilla</taxon>
    </lineage>
</organism>
<evidence type="ECO:0000313" key="2">
    <source>
        <dbReference type="EMBL" id="JAH88425.1"/>
    </source>
</evidence>
<keyword evidence="1" id="KW-0812">Transmembrane</keyword>
<reference evidence="2" key="2">
    <citation type="journal article" date="2015" name="Fish Shellfish Immunol.">
        <title>Early steps in the European eel (Anguilla anguilla)-Vibrio vulnificus interaction in the gills: Role of the RtxA13 toxin.</title>
        <authorList>
            <person name="Callol A."/>
            <person name="Pajuelo D."/>
            <person name="Ebbesson L."/>
            <person name="Teles M."/>
            <person name="MacKenzie S."/>
            <person name="Amaro C."/>
        </authorList>
    </citation>
    <scope>NUCLEOTIDE SEQUENCE</scope>
</reference>
<dbReference type="AlphaFoldDB" id="A0A0E9WFS8"/>